<dbReference type="SUPFAM" id="SSF56672">
    <property type="entry name" value="DNA/RNA polymerases"/>
    <property type="match status" value="1"/>
</dbReference>
<gene>
    <name evidence="1" type="ORF">EPI10_013358</name>
</gene>
<comment type="caution">
    <text evidence="1">The sequence shown here is derived from an EMBL/GenBank/DDBJ whole genome shotgun (WGS) entry which is preliminary data.</text>
</comment>
<organism evidence="1 2">
    <name type="scientific">Gossypium australe</name>
    <dbReference type="NCBI Taxonomy" id="47621"/>
    <lineage>
        <taxon>Eukaryota</taxon>
        <taxon>Viridiplantae</taxon>
        <taxon>Streptophyta</taxon>
        <taxon>Embryophyta</taxon>
        <taxon>Tracheophyta</taxon>
        <taxon>Spermatophyta</taxon>
        <taxon>Magnoliopsida</taxon>
        <taxon>eudicotyledons</taxon>
        <taxon>Gunneridae</taxon>
        <taxon>Pentapetalae</taxon>
        <taxon>rosids</taxon>
        <taxon>malvids</taxon>
        <taxon>Malvales</taxon>
        <taxon>Malvaceae</taxon>
        <taxon>Malvoideae</taxon>
        <taxon>Gossypium</taxon>
    </lineage>
</organism>
<keyword evidence="2" id="KW-1185">Reference proteome</keyword>
<protein>
    <submittedName>
        <fullName evidence="1">Retrovirus-related Pol polyprotein from transposon TNT 1-94</fullName>
    </submittedName>
</protein>
<reference evidence="2" key="1">
    <citation type="journal article" date="2019" name="Plant Biotechnol. J.">
        <title>Genome sequencing of the Australian wild diploid species Gossypium australe highlights disease resistance and delayed gland morphogenesis.</title>
        <authorList>
            <person name="Cai Y."/>
            <person name="Cai X."/>
            <person name="Wang Q."/>
            <person name="Wang P."/>
            <person name="Zhang Y."/>
            <person name="Cai C."/>
            <person name="Xu Y."/>
            <person name="Wang K."/>
            <person name="Zhou Z."/>
            <person name="Wang C."/>
            <person name="Geng S."/>
            <person name="Li B."/>
            <person name="Dong Q."/>
            <person name="Hou Y."/>
            <person name="Wang H."/>
            <person name="Ai P."/>
            <person name="Liu Z."/>
            <person name="Yi F."/>
            <person name="Sun M."/>
            <person name="An G."/>
            <person name="Cheng J."/>
            <person name="Zhang Y."/>
            <person name="Shi Q."/>
            <person name="Xie Y."/>
            <person name="Shi X."/>
            <person name="Chang Y."/>
            <person name="Huang F."/>
            <person name="Chen Y."/>
            <person name="Hong S."/>
            <person name="Mi L."/>
            <person name="Sun Q."/>
            <person name="Zhang L."/>
            <person name="Zhou B."/>
            <person name="Peng R."/>
            <person name="Zhang X."/>
            <person name="Liu F."/>
        </authorList>
    </citation>
    <scope>NUCLEOTIDE SEQUENCE [LARGE SCALE GENOMIC DNA]</scope>
    <source>
        <strain evidence="2">cv. PA1801</strain>
    </source>
</reference>
<proteinExistence type="predicted"/>
<sequence length="389" mass="45245">MDAYNTFLQGDLYEKVYMDLPDGFCKKRGESGVSFTHISLYASCQWNLKLIEALLQGGYEQSQYEYSLFTKRHDDDNRVQKFLHQNFKMKDFGELKYFLGIKFMCSSEGVVLNQRKYVLELLQGIGLEDARLVSMLLEQNQRLTFVEYDEFILGGCNDDELYLDVSKYQRLIGRLLYLTNMWPDISYTVQHLSQFMHKPKKSHFDAAIKIVRYIKKDPGQGVLLATSTKLQIVAYCDPNWGTCPMTRKVLHQTWRFAYFVEVKKKKQNTVSLSSAEAEYRNIALTIVEIIWLSGLFGKVSLDKLEPTTLFCDSQATLQIAANPVFHERTKHIEIDCHFVLEKNKRQLVKTQHICTSEQIVDLMTKALGVHQHEYLLSKLRVKDLYHPPT</sequence>
<accession>A0A5B6UPS6</accession>
<evidence type="ECO:0000313" key="2">
    <source>
        <dbReference type="Proteomes" id="UP000325315"/>
    </source>
</evidence>
<name>A0A5B6UPS6_9ROSI</name>
<dbReference type="Proteomes" id="UP000325315">
    <property type="component" value="Unassembled WGS sequence"/>
</dbReference>
<dbReference type="PANTHER" id="PTHR11439:SF511">
    <property type="match status" value="1"/>
</dbReference>
<evidence type="ECO:0000313" key="1">
    <source>
        <dbReference type="EMBL" id="KAA3458786.1"/>
    </source>
</evidence>
<dbReference type="EMBL" id="SMMG02000010">
    <property type="protein sequence ID" value="KAA3458786.1"/>
    <property type="molecule type" value="Genomic_DNA"/>
</dbReference>
<dbReference type="AlphaFoldDB" id="A0A5B6UPS6"/>
<dbReference type="CDD" id="cd09272">
    <property type="entry name" value="RNase_HI_RT_Ty1"/>
    <property type="match status" value="1"/>
</dbReference>
<dbReference type="PANTHER" id="PTHR11439">
    <property type="entry name" value="GAG-POL-RELATED RETROTRANSPOSON"/>
    <property type="match status" value="1"/>
</dbReference>
<dbReference type="InterPro" id="IPR043502">
    <property type="entry name" value="DNA/RNA_pol_sf"/>
</dbReference>
<dbReference type="OrthoDB" id="998494at2759"/>